<evidence type="ECO:0000313" key="2">
    <source>
        <dbReference type="Proteomes" id="UP001385951"/>
    </source>
</evidence>
<organism evidence="1 2">
    <name type="scientific">Cerrena zonata</name>
    <dbReference type="NCBI Taxonomy" id="2478898"/>
    <lineage>
        <taxon>Eukaryota</taxon>
        <taxon>Fungi</taxon>
        <taxon>Dikarya</taxon>
        <taxon>Basidiomycota</taxon>
        <taxon>Agaricomycotina</taxon>
        <taxon>Agaricomycetes</taxon>
        <taxon>Polyporales</taxon>
        <taxon>Cerrenaceae</taxon>
        <taxon>Cerrena</taxon>
    </lineage>
</organism>
<dbReference type="AlphaFoldDB" id="A0AAW0GFC0"/>
<proteinExistence type="predicted"/>
<keyword evidence="2" id="KW-1185">Reference proteome</keyword>
<comment type="caution">
    <text evidence="1">The sequence shown here is derived from an EMBL/GenBank/DDBJ whole genome shotgun (WGS) entry which is preliminary data.</text>
</comment>
<gene>
    <name evidence="1" type="ORF">QCA50_004675</name>
</gene>
<accession>A0AAW0GFC0</accession>
<reference evidence="1 2" key="1">
    <citation type="submission" date="2022-09" db="EMBL/GenBank/DDBJ databases">
        <authorList>
            <person name="Palmer J.M."/>
        </authorList>
    </citation>
    <scope>NUCLEOTIDE SEQUENCE [LARGE SCALE GENOMIC DNA]</scope>
    <source>
        <strain evidence="1 2">DSM 7382</strain>
    </source>
</reference>
<evidence type="ECO:0008006" key="3">
    <source>
        <dbReference type="Google" id="ProtNLM"/>
    </source>
</evidence>
<evidence type="ECO:0000313" key="1">
    <source>
        <dbReference type="EMBL" id="KAK7691282.1"/>
    </source>
</evidence>
<dbReference type="Proteomes" id="UP001385951">
    <property type="component" value="Unassembled WGS sequence"/>
</dbReference>
<dbReference type="EMBL" id="JASBNA010000005">
    <property type="protein sequence ID" value="KAK7691282.1"/>
    <property type="molecule type" value="Genomic_DNA"/>
</dbReference>
<sequence>MSENPSSKEKSTCITQSYYARNTKARQEYQIQYNQVRRATRRKLGKAALEILRKQKRDEIEGNLP</sequence>
<name>A0AAW0GFC0_9APHY</name>
<protein>
    <recommendedName>
        <fullName evidence="3">Ribosomal protein S14</fullName>
    </recommendedName>
</protein>